<gene>
    <name evidence="2" type="ORF">PIB30_023893</name>
</gene>
<organism evidence="2 3">
    <name type="scientific">Stylosanthes scabra</name>
    <dbReference type="NCBI Taxonomy" id="79078"/>
    <lineage>
        <taxon>Eukaryota</taxon>
        <taxon>Viridiplantae</taxon>
        <taxon>Streptophyta</taxon>
        <taxon>Embryophyta</taxon>
        <taxon>Tracheophyta</taxon>
        <taxon>Spermatophyta</taxon>
        <taxon>Magnoliopsida</taxon>
        <taxon>eudicotyledons</taxon>
        <taxon>Gunneridae</taxon>
        <taxon>Pentapetalae</taxon>
        <taxon>rosids</taxon>
        <taxon>fabids</taxon>
        <taxon>Fabales</taxon>
        <taxon>Fabaceae</taxon>
        <taxon>Papilionoideae</taxon>
        <taxon>50 kb inversion clade</taxon>
        <taxon>dalbergioids sensu lato</taxon>
        <taxon>Dalbergieae</taxon>
        <taxon>Pterocarpus clade</taxon>
        <taxon>Stylosanthes</taxon>
    </lineage>
</organism>
<feature type="compositionally biased region" description="Polar residues" evidence="1">
    <location>
        <begin position="85"/>
        <end position="103"/>
    </location>
</feature>
<protein>
    <submittedName>
        <fullName evidence="2">Uncharacterized protein</fullName>
    </submittedName>
</protein>
<evidence type="ECO:0000256" key="1">
    <source>
        <dbReference type="SAM" id="MobiDB-lite"/>
    </source>
</evidence>
<reference evidence="2 3" key="1">
    <citation type="journal article" date="2023" name="Plants (Basel)">
        <title>Bridging the Gap: Combining Genomics and Transcriptomics Approaches to Understand Stylosanthes scabra, an Orphan Legume from the Brazilian Caatinga.</title>
        <authorList>
            <person name="Ferreira-Neto J.R.C."/>
            <person name="da Silva M.D."/>
            <person name="Binneck E."/>
            <person name="de Melo N.F."/>
            <person name="da Silva R.H."/>
            <person name="de Melo A.L.T.M."/>
            <person name="Pandolfi V."/>
            <person name="Bustamante F.O."/>
            <person name="Brasileiro-Vidal A.C."/>
            <person name="Benko-Iseppon A.M."/>
        </authorList>
    </citation>
    <scope>NUCLEOTIDE SEQUENCE [LARGE SCALE GENOMIC DNA]</scope>
    <source>
        <tissue evidence="2">Leaves</tissue>
    </source>
</reference>
<name>A0ABU6T9B8_9FABA</name>
<feature type="region of interest" description="Disordered" evidence="1">
    <location>
        <begin position="19"/>
        <end position="108"/>
    </location>
</feature>
<feature type="compositionally biased region" description="Basic and acidic residues" evidence="1">
    <location>
        <begin position="19"/>
        <end position="54"/>
    </location>
</feature>
<accession>A0ABU6T9B8</accession>
<proteinExistence type="predicted"/>
<evidence type="ECO:0000313" key="2">
    <source>
        <dbReference type="EMBL" id="MED6145311.1"/>
    </source>
</evidence>
<dbReference type="EMBL" id="JASCZI010090705">
    <property type="protein sequence ID" value="MED6145311.1"/>
    <property type="molecule type" value="Genomic_DNA"/>
</dbReference>
<dbReference type="Proteomes" id="UP001341840">
    <property type="component" value="Unassembled WGS sequence"/>
</dbReference>
<evidence type="ECO:0000313" key="3">
    <source>
        <dbReference type="Proteomes" id="UP001341840"/>
    </source>
</evidence>
<keyword evidence="3" id="KW-1185">Reference proteome</keyword>
<comment type="caution">
    <text evidence="2">The sequence shown here is derived from an EMBL/GenBank/DDBJ whole genome shotgun (WGS) entry which is preliminary data.</text>
</comment>
<feature type="compositionally biased region" description="Acidic residues" evidence="1">
    <location>
        <begin position="55"/>
        <end position="64"/>
    </location>
</feature>
<sequence>MEMQGIPVAIANLAIHRHREEEMNQERMKHDQMVQEATAERAREANKGKAREVVPDSEEEDSEELASSASEECASRPDSAGVGGSSNPSPQIPIHSSSNSEFANTRGLDAIDLNNDEIEEIPQESVKWEEDEILISAWLNVSDTLRSRQVHRIIQVIPR</sequence>